<keyword evidence="2" id="KW-1185">Reference proteome</keyword>
<proteinExistence type="predicted"/>
<dbReference type="AlphaFoldDB" id="A0A4C1SLT5"/>
<organism evidence="1 2">
    <name type="scientific">Eumeta variegata</name>
    <name type="common">Bagworm moth</name>
    <name type="synonym">Eumeta japonica</name>
    <dbReference type="NCBI Taxonomy" id="151549"/>
    <lineage>
        <taxon>Eukaryota</taxon>
        <taxon>Metazoa</taxon>
        <taxon>Ecdysozoa</taxon>
        <taxon>Arthropoda</taxon>
        <taxon>Hexapoda</taxon>
        <taxon>Insecta</taxon>
        <taxon>Pterygota</taxon>
        <taxon>Neoptera</taxon>
        <taxon>Endopterygota</taxon>
        <taxon>Lepidoptera</taxon>
        <taxon>Glossata</taxon>
        <taxon>Ditrysia</taxon>
        <taxon>Tineoidea</taxon>
        <taxon>Psychidae</taxon>
        <taxon>Oiketicinae</taxon>
        <taxon>Eumeta</taxon>
    </lineage>
</organism>
<name>A0A4C1SLT5_EUMVA</name>
<comment type="caution">
    <text evidence="1">The sequence shown here is derived from an EMBL/GenBank/DDBJ whole genome shotgun (WGS) entry which is preliminary data.</text>
</comment>
<sequence length="141" mass="15602">MPAESVAHRSTATLLLHSTFLLYSSKFLTPFIPPRPAPSVTDATSINCSHFGAPAAVLLRPPRVKLVLNTEVEKSSLSIISAHTARKPSPETIKEETRSVADMTSGRNYRLKINAALNFDYSRLDNSEGPFRESPETFRFI</sequence>
<dbReference type="EMBL" id="BGZK01000009">
    <property type="protein sequence ID" value="GBP03173.1"/>
    <property type="molecule type" value="Genomic_DNA"/>
</dbReference>
<evidence type="ECO:0000313" key="1">
    <source>
        <dbReference type="EMBL" id="GBP03173.1"/>
    </source>
</evidence>
<gene>
    <name evidence="1" type="ORF">EVAR_2623_1</name>
</gene>
<accession>A0A4C1SLT5</accession>
<evidence type="ECO:0000313" key="2">
    <source>
        <dbReference type="Proteomes" id="UP000299102"/>
    </source>
</evidence>
<reference evidence="1 2" key="1">
    <citation type="journal article" date="2019" name="Commun. Biol.">
        <title>The bagworm genome reveals a unique fibroin gene that provides high tensile strength.</title>
        <authorList>
            <person name="Kono N."/>
            <person name="Nakamura H."/>
            <person name="Ohtoshi R."/>
            <person name="Tomita M."/>
            <person name="Numata K."/>
            <person name="Arakawa K."/>
        </authorList>
    </citation>
    <scope>NUCLEOTIDE SEQUENCE [LARGE SCALE GENOMIC DNA]</scope>
</reference>
<dbReference type="Proteomes" id="UP000299102">
    <property type="component" value="Unassembled WGS sequence"/>
</dbReference>
<protein>
    <submittedName>
        <fullName evidence="1">Uncharacterized protein</fullName>
    </submittedName>
</protein>